<keyword evidence="1" id="KW-1133">Transmembrane helix</keyword>
<keyword evidence="1" id="KW-0472">Membrane</keyword>
<reference evidence="2" key="1">
    <citation type="submission" date="2020-06" db="EMBL/GenBank/DDBJ databases">
        <authorList>
            <consortium name="Plant Systems Biology data submission"/>
        </authorList>
    </citation>
    <scope>NUCLEOTIDE SEQUENCE</scope>
    <source>
        <strain evidence="2">D6</strain>
    </source>
</reference>
<dbReference type="OrthoDB" id="195208at2759"/>
<evidence type="ECO:0000313" key="3">
    <source>
        <dbReference type="Proteomes" id="UP001153069"/>
    </source>
</evidence>
<feature type="transmembrane region" description="Helical" evidence="1">
    <location>
        <begin position="68"/>
        <end position="90"/>
    </location>
</feature>
<comment type="caution">
    <text evidence="2">The sequence shown here is derived from an EMBL/GenBank/DDBJ whole genome shotgun (WGS) entry which is preliminary data.</text>
</comment>
<gene>
    <name evidence="2" type="ORF">SEMRO_67_G037630.1</name>
</gene>
<evidence type="ECO:0000313" key="2">
    <source>
        <dbReference type="EMBL" id="CAB9499716.1"/>
    </source>
</evidence>
<accession>A0A9N8DD14</accession>
<proteinExistence type="predicted"/>
<keyword evidence="3" id="KW-1185">Reference proteome</keyword>
<organism evidence="2 3">
    <name type="scientific">Seminavis robusta</name>
    <dbReference type="NCBI Taxonomy" id="568900"/>
    <lineage>
        <taxon>Eukaryota</taxon>
        <taxon>Sar</taxon>
        <taxon>Stramenopiles</taxon>
        <taxon>Ochrophyta</taxon>
        <taxon>Bacillariophyta</taxon>
        <taxon>Bacillariophyceae</taxon>
        <taxon>Bacillariophycidae</taxon>
        <taxon>Naviculales</taxon>
        <taxon>Naviculaceae</taxon>
        <taxon>Seminavis</taxon>
    </lineage>
</organism>
<dbReference type="AlphaFoldDB" id="A0A9N8DD14"/>
<evidence type="ECO:0000256" key="1">
    <source>
        <dbReference type="SAM" id="Phobius"/>
    </source>
</evidence>
<feature type="transmembrane region" description="Helical" evidence="1">
    <location>
        <begin position="140"/>
        <end position="160"/>
    </location>
</feature>
<protein>
    <submittedName>
        <fullName evidence="2">Uncharacterized protein</fullName>
    </submittedName>
</protein>
<keyword evidence="1" id="KW-0812">Transmembrane</keyword>
<name>A0A9N8DD14_9STRA</name>
<dbReference type="EMBL" id="CAICTM010000066">
    <property type="protein sequence ID" value="CAB9499716.1"/>
    <property type="molecule type" value="Genomic_DNA"/>
</dbReference>
<sequence length="164" mass="19066">MSVFLTKEALVYTAFTVDALNTFVTFPMFVTKGPKWALDALLSTKEKEEDSTILEDVNRKSFEKIWELFMVAYEGYFGFTASTLVCIYQHPQTIPVFSYSLFALYAYKLKYLWSKYSAIPADTKDDDYHKMETKTKLQSVMFFFLPCYGGYCAVHSLELFRGRK</sequence>
<dbReference type="Proteomes" id="UP001153069">
    <property type="component" value="Unassembled WGS sequence"/>
</dbReference>